<keyword evidence="6 7" id="KW-0067">ATP-binding</keyword>
<protein>
    <submittedName>
        <fullName evidence="11">Protein_kinase_-_putative</fullName>
    </submittedName>
</protein>
<dbReference type="SUPFAM" id="SSF56112">
    <property type="entry name" value="Protein kinase-like (PK-like)"/>
    <property type="match status" value="1"/>
</dbReference>
<feature type="chain" id="PRO_5034536396" evidence="9">
    <location>
        <begin position="29"/>
        <end position="844"/>
    </location>
</feature>
<accession>A0A6L0XP17</accession>
<dbReference type="InterPro" id="IPR050591">
    <property type="entry name" value="GSK-3"/>
</dbReference>
<keyword evidence="5 11" id="KW-0418">Kinase</keyword>
<evidence type="ECO:0000256" key="7">
    <source>
        <dbReference type="PROSITE-ProRule" id="PRU10141"/>
    </source>
</evidence>
<proteinExistence type="inferred from homology"/>
<dbReference type="Gene3D" id="3.30.200.20">
    <property type="entry name" value="Phosphorylase Kinase, domain 1"/>
    <property type="match status" value="1"/>
</dbReference>
<dbReference type="InterPro" id="IPR000719">
    <property type="entry name" value="Prot_kinase_dom"/>
</dbReference>
<dbReference type="AlphaFoldDB" id="A0A6L0XP17"/>
<evidence type="ECO:0000256" key="3">
    <source>
        <dbReference type="ARBA" id="ARBA00022679"/>
    </source>
</evidence>
<feature type="compositionally biased region" description="Low complexity" evidence="8">
    <location>
        <begin position="414"/>
        <end position="424"/>
    </location>
</feature>
<dbReference type="SMR" id="A0A6L0XP17"/>
<feature type="region of interest" description="Disordered" evidence="8">
    <location>
        <begin position="218"/>
        <end position="240"/>
    </location>
</feature>
<dbReference type="GO" id="GO:0004674">
    <property type="term" value="F:protein serine/threonine kinase activity"/>
    <property type="evidence" value="ECO:0007669"/>
    <property type="project" value="UniProtKB-KW"/>
</dbReference>
<gene>
    <name evidence="11" type="ORF">LINF_220010400</name>
</gene>
<dbReference type="GO" id="GO:0007165">
    <property type="term" value="P:signal transduction"/>
    <property type="evidence" value="ECO:0007669"/>
    <property type="project" value="TreeGrafter"/>
</dbReference>
<feature type="compositionally biased region" description="Polar residues" evidence="8">
    <location>
        <begin position="147"/>
        <end position="160"/>
    </location>
</feature>
<dbReference type="GO" id="GO:0005524">
    <property type="term" value="F:ATP binding"/>
    <property type="evidence" value="ECO:0007669"/>
    <property type="project" value="UniProtKB-UniRule"/>
</dbReference>
<keyword evidence="3" id="KW-0808">Transferase</keyword>
<dbReference type="PROSITE" id="PS00108">
    <property type="entry name" value="PROTEIN_KINASE_ST"/>
    <property type="match status" value="1"/>
</dbReference>
<feature type="signal peptide" evidence="9">
    <location>
        <begin position="1"/>
        <end position="28"/>
    </location>
</feature>
<dbReference type="GO" id="GO:0005634">
    <property type="term" value="C:nucleus"/>
    <property type="evidence" value="ECO:0007669"/>
    <property type="project" value="TreeGrafter"/>
</dbReference>
<dbReference type="GO" id="GO:0005737">
    <property type="term" value="C:cytoplasm"/>
    <property type="evidence" value="ECO:0007669"/>
    <property type="project" value="TreeGrafter"/>
</dbReference>
<dbReference type="PANTHER" id="PTHR24057">
    <property type="entry name" value="GLYCOGEN SYNTHASE KINASE-3 ALPHA"/>
    <property type="match status" value="1"/>
</dbReference>
<feature type="region of interest" description="Disordered" evidence="8">
    <location>
        <begin position="394"/>
        <end position="427"/>
    </location>
</feature>
<evidence type="ECO:0000256" key="8">
    <source>
        <dbReference type="SAM" id="MobiDB-lite"/>
    </source>
</evidence>
<feature type="compositionally biased region" description="Polar residues" evidence="8">
    <location>
        <begin position="219"/>
        <end position="232"/>
    </location>
</feature>
<dbReference type="InterPro" id="IPR011009">
    <property type="entry name" value="Kinase-like_dom_sf"/>
</dbReference>
<dbReference type="Proteomes" id="UP000255414">
    <property type="component" value="Chromosome 22"/>
</dbReference>
<name>A0A6L0XP17_LEIIN</name>
<keyword evidence="9" id="KW-0732">Signal</keyword>
<dbReference type="SMART" id="SM00220">
    <property type="entry name" value="S_TKc"/>
    <property type="match status" value="1"/>
</dbReference>
<dbReference type="PROSITE" id="PS00107">
    <property type="entry name" value="PROTEIN_KINASE_ATP"/>
    <property type="match status" value="1"/>
</dbReference>
<feature type="compositionally biased region" description="Low complexity" evidence="8">
    <location>
        <begin position="127"/>
        <end position="143"/>
    </location>
</feature>
<feature type="region of interest" description="Disordered" evidence="8">
    <location>
        <begin position="125"/>
        <end position="160"/>
    </location>
</feature>
<evidence type="ECO:0000256" key="6">
    <source>
        <dbReference type="ARBA" id="ARBA00022840"/>
    </source>
</evidence>
<dbReference type="InterPro" id="IPR017441">
    <property type="entry name" value="Protein_kinase_ATP_BS"/>
</dbReference>
<comment type="similarity">
    <text evidence="1">Belongs to the protein kinase superfamily. CMGC Ser/Thr protein kinase family. GSK-3 subfamily.</text>
</comment>
<dbReference type="PROSITE" id="PS50011">
    <property type="entry name" value="PROTEIN_KINASE_DOM"/>
    <property type="match status" value="1"/>
</dbReference>
<reference evidence="11" key="1">
    <citation type="submission" date="2020-06" db="EMBL/GenBank/DDBJ databases">
        <authorList>
            <person name="Gonzalez-de la Fuente S."/>
            <person name="Peiro-Pastor R."/>
            <person name="Rastrojo A."/>
            <person name="Moreno J."/>
            <person name="Carrasco-Ramiro F."/>
            <person name="Requena JM."/>
            <person name="Aguado B."/>
        </authorList>
    </citation>
    <scope>NUCLEOTIDE SEQUENCE</scope>
</reference>
<evidence type="ECO:0000256" key="2">
    <source>
        <dbReference type="ARBA" id="ARBA00022527"/>
    </source>
</evidence>
<feature type="region of interest" description="Disordered" evidence="8">
    <location>
        <begin position="586"/>
        <end position="605"/>
    </location>
</feature>
<feature type="binding site" evidence="7">
    <location>
        <position position="193"/>
    </location>
    <ligand>
        <name>ATP</name>
        <dbReference type="ChEBI" id="CHEBI:30616"/>
    </ligand>
</feature>
<dbReference type="EMBL" id="LR812955">
    <property type="protein sequence ID" value="CAC9487750.1"/>
    <property type="molecule type" value="Genomic_DNA"/>
</dbReference>
<evidence type="ECO:0000256" key="1">
    <source>
        <dbReference type="ARBA" id="ARBA00005527"/>
    </source>
</evidence>
<evidence type="ECO:0000313" key="12">
    <source>
        <dbReference type="Proteomes" id="UP000255414"/>
    </source>
</evidence>
<feature type="domain" description="Protein kinase" evidence="10">
    <location>
        <begin position="164"/>
        <end position="755"/>
    </location>
</feature>
<dbReference type="GO" id="GO:0030154">
    <property type="term" value="P:cell differentiation"/>
    <property type="evidence" value="ECO:0007669"/>
    <property type="project" value="TreeGrafter"/>
</dbReference>
<evidence type="ECO:0000256" key="9">
    <source>
        <dbReference type="SAM" id="SignalP"/>
    </source>
</evidence>
<keyword evidence="4 7" id="KW-0547">Nucleotide-binding</keyword>
<dbReference type="PANTHER" id="PTHR24057:SF0">
    <property type="entry name" value="PROTEIN KINASE SHAGGY-RELATED"/>
    <property type="match status" value="1"/>
</dbReference>
<dbReference type="Gene3D" id="1.10.510.10">
    <property type="entry name" value="Transferase(Phosphotransferase) domain 1"/>
    <property type="match status" value="2"/>
</dbReference>
<dbReference type="OMA" id="YLPMDLC"/>
<dbReference type="InterPro" id="IPR008271">
    <property type="entry name" value="Ser/Thr_kinase_AS"/>
</dbReference>
<evidence type="ECO:0000256" key="4">
    <source>
        <dbReference type="ARBA" id="ARBA00022741"/>
    </source>
</evidence>
<organism evidence="11 12">
    <name type="scientific">Leishmania infantum</name>
    <dbReference type="NCBI Taxonomy" id="5671"/>
    <lineage>
        <taxon>Eukaryota</taxon>
        <taxon>Discoba</taxon>
        <taxon>Euglenozoa</taxon>
        <taxon>Kinetoplastea</taxon>
        <taxon>Metakinetoplastina</taxon>
        <taxon>Trypanosomatida</taxon>
        <taxon>Trypanosomatidae</taxon>
        <taxon>Leishmaniinae</taxon>
        <taxon>Leishmania</taxon>
    </lineage>
</organism>
<evidence type="ECO:0000313" key="11">
    <source>
        <dbReference type="EMBL" id="CAC9487750.1"/>
    </source>
</evidence>
<sequence>MGACVCVHVFRLLLCSRFFLFAVPSSSPAPPSRVSCPSSQKAFLRARVCVPRRASRCGSGSSRHRAPVARIRTFTRIAHSPKALSKYCPFTPLSTSSCFSRFAFFRPPFPLPTLQVMSEKSVRSRRPLSVSRASARASAASRPQLHRTVSSDGASPSQATAPMYRPLRYVGRGSFGVVLLAEEVHTGVKVAIKRVHYDARLHNREVAILNSVLVDNPRHQQPSHTVVDSNDASRLPGGAARASSTSFLSASSSSHTVEDVHLWPGTHHPNIVELLDFYVTYDTASSEQALGPDMVGVGGASAGFESLPSHHPAAHRYPLSGGSGAASTNAPPVSAPLAAFAYLEMVMSYLPMDLCYVKKYYFRFHDMPTMVTSSSPSPLASPEQAAAELLSGELPEGTADRPPASPKHAGTGCNGSNSSRHSSTGGSGGDAFNHLPLRWVKVVLFQLARALAFMHVRHVCHRDLKPANVLVDPDTGRVQVCDFGSAKQIARPAEEKNVSYICSRYYRAPELLFGALHYGCAVDMWSFGCIAAELLRESGKPLFRGCTSIDQMAELFKVLGAPSKREMYAMNPQCAEALLRTRAMHRHQSLDTDPHSGSGGGVRQDRSCGLELEVDYQAEEEDDVELRGGAQQGGYDVDGHGDFLRDALDDGISSQASASPGMATASPPSSCTKDPRDYKTAFSAPPSTAATATLDDVAPTPFEEYYDVLKVHAIPWRRLFPADTPTEAVALVASLLCYAPDKRLTAAELVEHPFFDDLFSAADAQLGAVGRDTATAMASGTTNSPSEDDGVASAALRLPNGRLMPLSMFQVTEVERGLYTDAFLTRMARQAELVAAAMKQDEYP</sequence>
<dbReference type="Pfam" id="PF00069">
    <property type="entry name" value="Pkinase"/>
    <property type="match status" value="1"/>
</dbReference>
<evidence type="ECO:0000256" key="5">
    <source>
        <dbReference type="ARBA" id="ARBA00022777"/>
    </source>
</evidence>
<feature type="region of interest" description="Disordered" evidence="8">
    <location>
        <begin position="652"/>
        <end position="684"/>
    </location>
</feature>
<evidence type="ECO:0000259" key="10">
    <source>
        <dbReference type="PROSITE" id="PS50011"/>
    </source>
</evidence>
<keyword evidence="2" id="KW-0723">Serine/threonine-protein kinase</keyword>